<keyword evidence="7" id="KW-1185">Reference proteome</keyword>
<gene>
    <name evidence="6" type="ORF">O3P69_005241</name>
</gene>
<name>A0AAW0U8G5_SCYPA</name>
<evidence type="ECO:0000313" key="6">
    <source>
        <dbReference type="EMBL" id="KAK8396020.1"/>
    </source>
</evidence>
<protein>
    <recommendedName>
        <fullName evidence="8">Sphingomyelin phosphodiesterase 4</fullName>
    </recommendedName>
</protein>
<comment type="caution">
    <text evidence="6">The sequence shown here is derived from an EMBL/GenBank/DDBJ whole genome shotgun (WGS) entry which is preliminary data.</text>
</comment>
<feature type="transmembrane region" description="Helical" evidence="5">
    <location>
        <begin position="911"/>
        <end position="930"/>
    </location>
</feature>
<dbReference type="PANTHER" id="PTHR12988:SF6">
    <property type="entry name" value="SPHINGOMYELIN PHOSPHODIESTERASE 4"/>
    <property type="match status" value="1"/>
</dbReference>
<dbReference type="Proteomes" id="UP001487740">
    <property type="component" value="Unassembled WGS sequence"/>
</dbReference>
<dbReference type="PANTHER" id="PTHR12988">
    <property type="entry name" value="SPHINGOMYELIN PHOSPHODIESTERASE 4"/>
    <property type="match status" value="1"/>
</dbReference>
<evidence type="ECO:0000256" key="3">
    <source>
        <dbReference type="ARBA" id="ARBA00022989"/>
    </source>
</evidence>
<comment type="subcellular location">
    <subcellularLocation>
        <location evidence="1">Membrane</location>
        <topology evidence="1">Single-pass membrane protein</topology>
    </subcellularLocation>
</comment>
<dbReference type="GO" id="GO:0046475">
    <property type="term" value="P:glycerophospholipid catabolic process"/>
    <property type="evidence" value="ECO:0007669"/>
    <property type="project" value="TreeGrafter"/>
</dbReference>
<proteinExistence type="predicted"/>
<keyword evidence="3 5" id="KW-1133">Transmembrane helix</keyword>
<organism evidence="6 7">
    <name type="scientific">Scylla paramamosain</name>
    <name type="common">Mud crab</name>
    <dbReference type="NCBI Taxonomy" id="85552"/>
    <lineage>
        <taxon>Eukaryota</taxon>
        <taxon>Metazoa</taxon>
        <taxon>Ecdysozoa</taxon>
        <taxon>Arthropoda</taxon>
        <taxon>Crustacea</taxon>
        <taxon>Multicrustacea</taxon>
        <taxon>Malacostraca</taxon>
        <taxon>Eumalacostraca</taxon>
        <taxon>Eucarida</taxon>
        <taxon>Decapoda</taxon>
        <taxon>Pleocyemata</taxon>
        <taxon>Brachyura</taxon>
        <taxon>Eubrachyura</taxon>
        <taxon>Portunoidea</taxon>
        <taxon>Portunidae</taxon>
        <taxon>Portuninae</taxon>
        <taxon>Scylla</taxon>
    </lineage>
</organism>
<sequence length="949" mass="105138">MAATTSSLSVRLQAALNQPQVATRCEEVAQILSEATTKDAGYILRATVESILVQATPTTIQGCTGWGLRVITRSAQPREFEQLRAFLGPNGPLLALIFRLASDPYMVFEFPVAWLPAKSRLEIEEGSPSAFYVNKVQYPGLGKVPFNILLNAFEYYLFHFAHFLVGGSNSSSSSGMGQRWTLTWSTAGDALYPTLLEEYLKAFLPCDGSLPPGPPSPPVSPRGVLAARPGCAGSPNLYMSGLATSPITPRPLHHLGQSPHNLSEALGGVGEAMGAATHTSPPHLHHHSAAIAATTAAASPHGVNQPSFSVWTSQVLVQVLIEMWVNQCVPPGATSRNLAAPRPSHHPHHLAASTATASQFVYLQYALVQVGVAGSVSAFSEHTPLEYRPFWQTGASEVFVPSSDHVRVVRMLIKHLHFFANSGKAAQPSPLDSLRKNLWNLYRKSLYQFFMHTFKHWPLDSSFRLLLETWLSYIQPWRYCDYSPSARSPTSTQNPVSTADGESRTVEGRWQGFVAENLLFYSLLFHYLLLRLFRLDLSAPRNAQVLFRVTKVFSQPNLCRYIQEIESALEDPHLIHRSLLSPTSAAPTLNQKDFGPGRVGGDARSLASHARSHCVEMEGPGHSYIPMFAAPNVSLVDSLMKHVRSAYEAVFSEQQQQQQQQQQAQQQSTFCSSGVGRKARWWSSFVRSLFESSVTLEEESSAEDVRKTVVHLEMAQRHLSAMFGIPCPHEVNNGSGSHSPRSHLDASSHHHLYHSQNQQLDSCVPEHVETSEGPVLTAHGQHQLRYGLRRRDLKYEGDPDLRPIGSMEVAFLVRWLYALCLILNTKYRDKMMTSYHRQDLVGWLARCILQGPETVFEYHKNSPDAPDCRRGCHLPPRLSLRAQASKRVLCYELAVGFLLHLFGLWGLLLQLVVGAAVLISLPAYLVHRYLQTRHASTTPITTSGPATAT</sequence>
<dbReference type="GO" id="GO:0006685">
    <property type="term" value="P:sphingomyelin catabolic process"/>
    <property type="evidence" value="ECO:0007669"/>
    <property type="project" value="TreeGrafter"/>
</dbReference>
<evidence type="ECO:0000256" key="5">
    <source>
        <dbReference type="SAM" id="Phobius"/>
    </source>
</evidence>
<evidence type="ECO:0000256" key="2">
    <source>
        <dbReference type="ARBA" id="ARBA00022692"/>
    </source>
</evidence>
<evidence type="ECO:0000256" key="1">
    <source>
        <dbReference type="ARBA" id="ARBA00004167"/>
    </source>
</evidence>
<dbReference type="GO" id="GO:0016020">
    <property type="term" value="C:membrane"/>
    <property type="evidence" value="ECO:0007669"/>
    <property type="project" value="UniProtKB-SubCell"/>
</dbReference>
<reference evidence="6 7" key="1">
    <citation type="submission" date="2023-03" db="EMBL/GenBank/DDBJ databases">
        <title>High-quality genome of Scylla paramamosain provides insights in environmental adaptation.</title>
        <authorList>
            <person name="Zhang L."/>
        </authorList>
    </citation>
    <scope>NUCLEOTIDE SEQUENCE [LARGE SCALE GENOMIC DNA]</scope>
    <source>
        <strain evidence="6">LZ_2023a</strain>
        <tissue evidence="6">Muscle</tissue>
    </source>
</reference>
<evidence type="ECO:0008006" key="8">
    <source>
        <dbReference type="Google" id="ProtNLM"/>
    </source>
</evidence>
<keyword evidence="2 5" id="KW-0812">Transmembrane</keyword>
<dbReference type="GO" id="GO:0050290">
    <property type="term" value="F:sphingomyelin phosphodiesterase D activity"/>
    <property type="evidence" value="ECO:0007669"/>
    <property type="project" value="InterPro"/>
</dbReference>
<evidence type="ECO:0000256" key="4">
    <source>
        <dbReference type="ARBA" id="ARBA00023136"/>
    </source>
</evidence>
<accession>A0AAW0U8G5</accession>
<dbReference type="Pfam" id="PF14724">
    <property type="entry name" value="mit_SMPDase"/>
    <property type="match status" value="2"/>
</dbReference>
<dbReference type="AlphaFoldDB" id="A0AAW0U8G5"/>
<dbReference type="InterPro" id="IPR024129">
    <property type="entry name" value="Sphingomy_SMPD4"/>
</dbReference>
<dbReference type="GO" id="GO:0046513">
    <property type="term" value="P:ceramide biosynthetic process"/>
    <property type="evidence" value="ECO:0007669"/>
    <property type="project" value="TreeGrafter"/>
</dbReference>
<evidence type="ECO:0000313" key="7">
    <source>
        <dbReference type="Proteomes" id="UP001487740"/>
    </source>
</evidence>
<dbReference type="EMBL" id="JARAKH010000016">
    <property type="protein sequence ID" value="KAK8396020.1"/>
    <property type="molecule type" value="Genomic_DNA"/>
</dbReference>
<keyword evidence="4 5" id="KW-0472">Membrane</keyword>